<accession>A0AAE4MHU4</accession>
<keyword evidence="3" id="KW-1185">Reference proteome</keyword>
<dbReference type="AlphaFoldDB" id="A0AAE4MHU4"/>
<keyword evidence="2" id="KW-0808">Transferase</keyword>
<name>A0AAE4MHU4_9EURY</name>
<evidence type="ECO:0000313" key="2">
    <source>
        <dbReference type="EMBL" id="MDV0444162.1"/>
    </source>
</evidence>
<dbReference type="SUPFAM" id="SSF53335">
    <property type="entry name" value="S-adenosyl-L-methionine-dependent methyltransferases"/>
    <property type="match status" value="1"/>
</dbReference>
<dbReference type="Proteomes" id="UP001283212">
    <property type="component" value="Unassembled WGS sequence"/>
</dbReference>
<dbReference type="CDD" id="cd02440">
    <property type="entry name" value="AdoMet_MTases"/>
    <property type="match status" value="1"/>
</dbReference>
<dbReference type="InterPro" id="IPR025714">
    <property type="entry name" value="Methyltranfer_dom"/>
</dbReference>
<dbReference type="EMBL" id="JAWDKB010000006">
    <property type="protein sequence ID" value="MDV0444162.1"/>
    <property type="molecule type" value="Genomic_DNA"/>
</dbReference>
<dbReference type="PANTHER" id="PTHR43861:SF1">
    <property type="entry name" value="TRANS-ACONITATE 2-METHYLTRANSFERASE"/>
    <property type="match status" value="1"/>
</dbReference>
<dbReference type="RefSeq" id="WP_338096664.1">
    <property type="nucleotide sequence ID" value="NZ_JAWDKB010000006.1"/>
</dbReference>
<dbReference type="GO" id="GO:0032259">
    <property type="term" value="P:methylation"/>
    <property type="evidence" value="ECO:0007669"/>
    <property type="project" value="UniProtKB-KW"/>
</dbReference>
<dbReference type="EC" id="2.1.1.163" evidence="2"/>
<dbReference type="Pfam" id="PF13847">
    <property type="entry name" value="Methyltransf_31"/>
    <property type="match status" value="1"/>
</dbReference>
<dbReference type="Gene3D" id="3.40.50.150">
    <property type="entry name" value="Vaccinia Virus protein VP39"/>
    <property type="match status" value="1"/>
</dbReference>
<reference evidence="2 3" key="1">
    <citation type="submission" date="2023-06" db="EMBL/GenBank/DDBJ databases">
        <title>Genome sequence of Methancorpusculaceae sp. Cs1.</title>
        <authorList>
            <person name="Protasov E."/>
            <person name="Platt K."/>
            <person name="Poehlein A."/>
            <person name="Daniel R."/>
            <person name="Brune A."/>
        </authorList>
    </citation>
    <scope>NUCLEOTIDE SEQUENCE [LARGE SCALE GENOMIC DNA]</scope>
    <source>
        <strain evidence="2 3">Cs1</strain>
    </source>
</reference>
<sequence>MNNTTDESLLAWEANADYWDEKMGDNSNAFHRELVRPYTEKLLEIKSGDFVLDIACGTGNFTQRIVELGARAVAFDYSPKMIAHAKRRRSHILHNAEFVVCDATDSAQLSQLKRKNCFTKAVSNMAVMDIADINPLFFGVYELLCRNGIFVFTTHHPCFTYPHGQYLSSCIHKDTAIAGQPVLQNYYHRSLQEILGSAFAAGFVMDALHETADDDPEIPRIITIRLRKC</sequence>
<protein>
    <submittedName>
        <fullName evidence="2">2-methoxy-6-polyprenyl-1,4-benzoquinol methylase, mitochondrial</fullName>
        <ecNumber evidence="2">2.1.1.163</ecNumber>
    </submittedName>
</protein>
<dbReference type="GO" id="GO:0043770">
    <property type="term" value="F:demethylmenaquinone methyltransferase activity"/>
    <property type="evidence" value="ECO:0007669"/>
    <property type="project" value="UniProtKB-EC"/>
</dbReference>
<organism evidence="2 3">
    <name type="scientific">Methanorbis rubei</name>
    <dbReference type="NCBI Taxonomy" id="3028300"/>
    <lineage>
        <taxon>Archaea</taxon>
        <taxon>Methanobacteriati</taxon>
        <taxon>Methanobacteriota</taxon>
        <taxon>Stenosarchaea group</taxon>
        <taxon>Methanomicrobia</taxon>
        <taxon>Methanomicrobiales</taxon>
        <taxon>Methanocorpusculaceae</taxon>
        <taxon>Methanorbis</taxon>
    </lineage>
</organism>
<feature type="domain" description="Methyltransferase" evidence="1">
    <location>
        <begin position="46"/>
        <end position="156"/>
    </location>
</feature>
<dbReference type="PANTHER" id="PTHR43861">
    <property type="entry name" value="TRANS-ACONITATE 2-METHYLTRANSFERASE-RELATED"/>
    <property type="match status" value="1"/>
</dbReference>
<keyword evidence="2" id="KW-0489">Methyltransferase</keyword>
<gene>
    <name evidence="2" type="primary">coq5</name>
    <name evidence="2" type="ORF">McpCs1_15580</name>
</gene>
<evidence type="ECO:0000313" key="3">
    <source>
        <dbReference type="Proteomes" id="UP001283212"/>
    </source>
</evidence>
<dbReference type="InterPro" id="IPR029063">
    <property type="entry name" value="SAM-dependent_MTases_sf"/>
</dbReference>
<comment type="caution">
    <text evidence="2">The sequence shown here is derived from an EMBL/GenBank/DDBJ whole genome shotgun (WGS) entry which is preliminary data.</text>
</comment>
<proteinExistence type="predicted"/>
<evidence type="ECO:0000259" key="1">
    <source>
        <dbReference type="Pfam" id="PF13847"/>
    </source>
</evidence>